<organism evidence="1 2">
    <name type="scientific">Colletotrichum orchidophilum</name>
    <dbReference type="NCBI Taxonomy" id="1209926"/>
    <lineage>
        <taxon>Eukaryota</taxon>
        <taxon>Fungi</taxon>
        <taxon>Dikarya</taxon>
        <taxon>Ascomycota</taxon>
        <taxon>Pezizomycotina</taxon>
        <taxon>Sordariomycetes</taxon>
        <taxon>Hypocreomycetidae</taxon>
        <taxon>Glomerellales</taxon>
        <taxon>Glomerellaceae</taxon>
        <taxon>Colletotrichum</taxon>
    </lineage>
</organism>
<proteinExistence type="predicted"/>
<reference evidence="1 2" key="1">
    <citation type="submission" date="2016-09" db="EMBL/GenBank/DDBJ databases">
        <authorList>
            <person name="Capua I."/>
            <person name="De Benedictis P."/>
            <person name="Joannis T."/>
            <person name="Lombin L.H."/>
            <person name="Cattoli G."/>
        </authorList>
    </citation>
    <scope>NUCLEOTIDE SEQUENCE [LARGE SCALE GENOMIC DNA]</scope>
    <source>
        <strain evidence="1 2">IMI 309357</strain>
    </source>
</reference>
<dbReference type="STRING" id="1209926.A0A1G4AX89"/>
<sequence>MANGLRRRQGQHPGPDLVKVPQHQNPLYIGCSTELSTRLKAYNVNGSLANVNKPLAFLLSVLRHAGLEPELTQRIVVKVWNASCKFLANMEAISDCHDKILAVAREIEQDSDAIDAMDKCWNESLRPEAEVNLKVLQDQLNEAVEQGTWWAELHELTQLIQERMNLGGDSTTGSSDASASK</sequence>
<dbReference type="AlphaFoldDB" id="A0A1G4AX89"/>
<accession>A0A1G4AX89</accession>
<evidence type="ECO:0000313" key="1">
    <source>
        <dbReference type="EMBL" id="OHE93779.1"/>
    </source>
</evidence>
<evidence type="ECO:0000313" key="2">
    <source>
        <dbReference type="Proteomes" id="UP000176998"/>
    </source>
</evidence>
<dbReference type="RefSeq" id="XP_022470943.1">
    <property type="nucleotide sequence ID" value="XM_022622532.1"/>
</dbReference>
<dbReference type="OrthoDB" id="4851394at2759"/>
<name>A0A1G4AX89_9PEZI</name>
<dbReference type="GeneID" id="34564042"/>
<gene>
    <name evidence="1" type="ORF">CORC01_10905</name>
</gene>
<dbReference type="Proteomes" id="UP000176998">
    <property type="component" value="Unassembled WGS sequence"/>
</dbReference>
<keyword evidence="2" id="KW-1185">Reference proteome</keyword>
<protein>
    <submittedName>
        <fullName evidence="1">Uncharacterized protein</fullName>
    </submittedName>
</protein>
<comment type="caution">
    <text evidence="1">The sequence shown here is derived from an EMBL/GenBank/DDBJ whole genome shotgun (WGS) entry which is preliminary data.</text>
</comment>
<dbReference type="EMBL" id="MJBS01000112">
    <property type="protein sequence ID" value="OHE93779.1"/>
    <property type="molecule type" value="Genomic_DNA"/>
</dbReference>